<proteinExistence type="predicted"/>
<evidence type="ECO:0000313" key="2">
    <source>
        <dbReference type="Proteomes" id="UP000254938"/>
    </source>
</evidence>
<evidence type="ECO:0000313" key="1">
    <source>
        <dbReference type="EMBL" id="STS81262.1"/>
    </source>
</evidence>
<sequence>MAKLATKPGASWPWLAWRPSARAAWRVTPAHASSGVRPNLTQAMFIARCRLAKGLVPGLKSVATAIGTWYLRSSSTGGLRVSLRK</sequence>
<gene>
    <name evidence="1" type="ORF">NCTC9140_02998</name>
</gene>
<dbReference type="Proteomes" id="UP000254938">
    <property type="component" value="Unassembled WGS sequence"/>
</dbReference>
<reference evidence="1 2" key="1">
    <citation type="submission" date="2018-06" db="EMBL/GenBank/DDBJ databases">
        <authorList>
            <consortium name="Pathogen Informatics"/>
            <person name="Doyle S."/>
        </authorList>
    </citation>
    <scope>NUCLEOTIDE SEQUENCE [LARGE SCALE GENOMIC DNA]</scope>
    <source>
        <strain evidence="1 2">NCTC9140</strain>
    </source>
</reference>
<protein>
    <submittedName>
        <fullName evidence="1">Uncharacterized protein</fullName>
    </submittedName>
</protein>
<dbReference type="AlphaFoldDB" id="A0A377TNQ6"/>
<name>A0A377TNQ6_KLEPN</name>
<dbReference type="EMBL" id="UGKQ01000007">
    <property type="protein sequence ID" value="STS81262.1"/>
    <property type="molecule type" value="Genomic_DNA"/>
</dbReference>
<organism evidence="1 2">
    <name type="scientific">Klebsiella pneumoniae</name>
    <dbReference type="NCBI Taxonomy" id="573"/>
    <lineage>
        <taxon>Bacteria</taxon>
        <taxon>Pseudomonadati</taxon>
        <taxon>Pseudomonadota</taxon>
        <taxon>Gammaproteobacteria</taxon>
        <taxon>Enterobacterales</taxon>
        <taxon>Enterobacteriaceae</taxon>
        <taxon>Klebsiella/Raoultella group</taxon>
        <taxon>Klebsiella</taxon>
        <taxon>Klebsiella pneumoniae complex</taxon>
    </lineage>
</organism>
<accession>A0A377TNQ6</accession>